<dbReference type="PANTHER" id="PTHR11767:SF103">
    <property type="entry name" value="POTASSIUM CHANNEL INWARDLY RECTIFYING TRANSMEMBRANE DOMAIN-CONTAINING PROTEIN"/>
    <property type="match status" value="1"/>
</dbReference>
<dbReference type="GO" id="GO:0034702">
    <property type="term" value="C:monoatomic ion channel complex"/>
    <property type="evidence" value="ECO:0007669"/>
    <property type="project" value="UniProtKB-KW"/>
</dbReference>
<dbReference type="GO" id="GO:0034765">
    <property type="term" value="P:regulation of monoatomic ion transmembrane transport"/>
    <property type="evidence" value="ECO:0007669"/>
    <property type="project" value="TreeGrafter"/>
</dbReference>
<keyword evidence="8 10" id="KW-0812">Transmembrane</keyword>
<dbReference type="PROSITE" id="PS50157">
    <property type="entry name" value="ZINC_FINGER_C2H2_2"/>
    <property type="match status" value="1"/>
</dbReference>
<dbReference type="SUPFAM" id="SSF81324">
    <property type="entry name" value="Voltage-gated potassium channels"/>
    <property type="match status" value="1"/>
</dbReference>
<evidence type="ECO:0000256" key="3">
    <source>
        <dbReference type="ARBA" id="ARBA00022882"/>
    </source>
</evidence>
<dbReference type="EMBL" id="HBGN01014276">
    <property type="protein sequence ID" value="CAD9326393.1"/>
    <property type="molecule type" value="Transcribed_RNA"/>
</dbReference>
<feature type="transmembrane region" description="Helical" evidence="10">
    <location>
        <begin position="196"/>
        <end position="218"/>
    </location>
</feature>
<keyword evidence="10" id="KW-1133">Transmembrane helix</keyword>
<keyword evidence="6 8" id="KW-0407">Ion channel</keyword>
<dbReference type="Pfam" id="PF01007">
    <property type="entry name" value="IRK"/>
    <property type="match status" value="1"/>
</dbReference>
<reference evidence="12" key="1">
    <citation type="submission" date="2021-01" db="EMBL/GenBank/DDBJ databases">
        <authorList>
            <person name="Corre E."/>
            <person name="Pelletier E."/>
            <person name="Niang G."/>
            <person name="Scheremetjew M."/>
            <person name="Finn R."/>
            <person name="Kale V."/>
            <person name="Holt S."/>
            <person name="Cochrane G."/>
            <person name="Meng A."/>
            <person name="Brown T."/>
            <person name="Cohen L."/>
        </authorList>
    </citation>
    <scope>NUCLEOTIDE SEQUENCE</scope>
    <source>
        <strain evidence="12">Pop2</strain>
    </source>
</reference>
<evidence type="ECO:0000256" key="9">
    <source>
        <dbReference type="SAM" id="MobiDB-lite"/>
    </source>
</evidence>
<keyword evidence="4 8" id="KW-0630">Potassium</keyword>
<evidence type="ECO:0000256" key="6">
    <source>
        <dbReference type="ARBA" id="ARBA00023303"/>
    </source>
</evidence>
<feature type="compositionally biased region" description="Polar residues" evidence="9">
    <location>
        <begin position="427"/>
        <end position="443"/>
    </location>
</feature>
<name>A0A7S2EB88_9STRA</name>
<keyword evidence="7" id="KW-0479">Metal-binding</keyword>
<evidence type="ECO:0000256" key="8">
    <source>
        <dbReference type="RuleBase" id="RU003822"/>
    </source>
</evidence>
<dbReference type="InterPro" id="IPR040445">
    <property type="entry name" value="Kir_TM"/>
</dbReference>
<keyword evidence="5 8" id="KW-0406">Ion transport</keyword>
<sequence length="542" mass="61575">MTNNEGATEMAVGSNNSNNKRSSDNITHNMSQVPSEKSTIDEHDTNLAEETFNDTTPHDTSIGASLNFKRLVLRDLPFHQSSNVLQIRNHNKRSAGLSVTLLGRDWFHRFLRQPTYLIVFLLLSVWTLVVLFFALVYMAVDRRQPDVDCGLTSDPHKAIEFGGAFAFSLETCTTVGYGLPDTNAFFDNCPELQVCIYFQMVFSMMFNAFLFAFFFAGLSRCNNRGWQIIFSDKAIIRRDPHTGRYSFHVQVYDADCSHPLVEAHIRFYAIRRRFSVTGSSVTSPSSMFLQHHNLKFDPMRITNPDDELGAFMFASVPHSVSHHIDAYSPILPPSRRGAYEDGKIHIHSGFVCDSAGLNLREMDSLVGNRAGLQCTVCGETYTTTQNLVRHIRSCQFDEERDNYPIKGSHRELDVASIISDVSKDPMSHQQRNGTFPSMNEAATNGNANSEQWYDDFREYLTTSNIEILCVFEAIEPLFSGTFQSIQSYTIEDISFGGDFAPCMLYGEENTKTRGWWRNLVFNHKNDNIAARVDLDRFHEIIH</sequence>
<dbReference type="InterPro" id="IPR014756">
    <property type="entry name" value="Ig_E-set"/>
</dbReference>
<gene>
    <name evidence="12" type="ORF">DBRI1063_LOCUS9127</name>
</gene>
<dbReference type="Gene3D" id="1.10.287.70">
    <property type="match status" value="1"/>
</dbReference>
<comment type="subcellular location">
    <subcellularLocation>
        <location evidence="8">Membrane</location>
        <topology evidence="8">Multi-pass membrane protein</topology>
    </subcellularLocation>
</comment>
<proteinExistence type="inferred from homology"/>
<feature type="domain" description="C2H2-type" evidence="11">
    <location>
        <begin position="372"/>
        <end position="400"/>
    </location>
</feature>
<dbReference type="GO" id="GO:0005886">
    <property type="term" value="C:plasma membrane"/>
    <property type="evidence" value="ECO:0007669"/>
    <property type="project" value="TreeGrafter"/>
</dbReference>
<dbReference type="GO" id="GO:0008270">
    <property type="term" value="F:zinc ion binding"/>
    <property type="evidence" value="ECO:0007669"/>
    <property type="project" value="UniProtKB-KW"/>
</dbReference>
<dbReference type="InterPro" id="IPR013518">
    <property type="entry name" value="K_chnl_inward-rec_Kir_cyto"/>
</dbReference>
<feature type="compositionally biased region" description="Polar residues" evidence="9">
    <location>
        <begin position="26"/>
        <end position="37"/>
    </location>
</feature>
<evidence type="ECO:0000256" key="2">
    <source>
        <dbReference type="ARBA" id="ARBA00022538"/>
    </source>
</evidence>
<dbReference type="SUPFAM" id="SSF81296">
    <property type="entry name" value="E set domains"/>
    <property type="match status" value="1"/>
</dbReference>
<feature type="transmembrane region" description="Helical" evidence="10">
    <location>
        <begin position="116"/>
        <end position="140"/>
    </location>
</feature>
<keyword evidence="3 8" id="KW-0851">Voltage-gated channel</keyword>
<feature type="region of interest" description="Disordered" evidence="9">
    <location>
        <begin position="1"/>
        <end position="41"/>
    </location>
</feature>
<keyword evidence="7" id="KW-0863">Zinc-finger</keyword>
<keyword evidence="1 8" id="KW-0813">Transport</keyword>
<keyword evidence="10" id="KW-0472">Membrane</keyword>
<dbReference type="GO" id="GO:0005242">
    <property type="term" value="F:inward rectifier potassium channel activity"/>
    <property type="evidence" value="ECO:0007669"/>
    <property type="project" value="InterPro"/>
</dbReference>
<evidence type="ECO:0000256" key="4">
    <source>
        <dbReference type="ARBA" id="ARBA00022958"/>
    </source>
</evidence>
<accession>A0A7S2EB88</accession>
<dbReference type="PANTHER" id="PTHR11767">
    <property type="entry name" value="INWARD RECTIFIER POTASSIUM CHANNEL"/>
    <property type="match status" value="1"/>
</dbReference>
<dbReference type="GO" id="GO:1990573">
    <property type="term" value="P:potassium ion import across plasma membrane"/>
    <property type="evidence" value="ECO:0007669"/>
    <property type="project" value="TreeGrafter"/>
</dbReference>
<dbReference type="Gene3D" id="2.60.40.1400">
    <property type="entry name" value="G protein-activated inward rectifier potassium channel 1"/>
    <property type="match status" value="1"/>
</dbReference>
<evidence type="ECO:0000256" key="5">
    <source>
        <dbReference type="ARBA" id="ARBA00023065"/>
    </source>
</evidence>
<organism evidence="12">
    <name type="scientific">Ditylum brightwellii</name>
    <dbReference type="NCBI Taxonomy" id="49249"/>
    <lineage>
        <taxon>Eukaryota</taxon>
        <taxon>Sar</taxon>
        <taxon>Stramenopiles</taxon>
        <taxon>Ochrophyta</taxon>
        <taxon>Bacillariophyta</taxon>
        <taxon>Mediophyceae</taxon>
        <taxon>Lithodesmiophycidae</taxon>
        <taxon>Lithodesmiales</taxon>
        <taxon>Lithodesmiaceae</taxon>
        <taxon>Ditylum</taxon>
    </lineage>
</organism>
<protein>
    <recommendedName>
        <fullName evidence="11">C2H2-type domain-containing protein</fullName>
    </recommendedName>
</protein>
<dbReference type="InterPro" id="IPR013087">
    <property type="entry name" value="Znf_C2H2_type"/>
</dbReference>
<evidence type="ECO:0000259" key="11">
    <source>
        <dbReference type="PROSITE" id="PS50157"/>
    </source>
</evidence>
<comment type="similarity">
    <text evidence="8">Belongs to the inward rectifier-type potassium channel (TC 1.A.2.1) family.</text>
</comment>
<dbReference type="AlphaFoldDB" id="A0A7S2EB88"/>
<keyword evidence="7" id="KW-0862">Zinc</keyword>
<evidence type="ECO:0000256" key="1">
    <source>
        <dbReference type="ARBA" id="ARBA00022448"/>
    </source>
</evidence>
<keyword evidence="2 8" id="KW-0633">Potassium transport</keyword>
<evidence type="ECO:0000313" key="12">
    <source>
        <dbReference type="EMBL" id="CAD9326393.1"/>
    </source>
</evidence>
<dbReference type="InterPro" id="IPR016449">
    <property type="entry name" value="K_chnl_inward-rec_Kir"/>
</dbReference>
<feature type="region of interest" description="Disordered" evidence="9">
    <location>
        <begin position="423"/>
        <end position="443"/>
    </location>
</feature>
<evidence type="ECO:0000256" key="7">
    <source>
        <dbReference type="PROSITE-ProRule" id="PRU00042"/>
    </source>
</evidence>
<evidence type="ECO:0000256" key="10">
    <source>
        <dbReference type="SAM" id="Phobius"/>
    </source>
</evidence>